<dbReference type="Gene3D" id="3.40.50.2300">
    <property type="match status" value="1"/>
</dbReference>
<dbReference type="RefSeq" id="WP_062956972.1">
    <property type="nucleotide sequence ID" value="NZ_JPWB01000002.1"/>
</dbReference>
<gene>
    <name evidence="3" type="ORF">TH6_06085</name>
</gene>
<dbReference type="GO" id="GO:0000160">
    <property type="term" value="P:phosphorelay signal transduction system"/>
    <property type="evidence" value="ECO:0007669"/>
    <property type="project" value="InterPro"/>
</dbReference>
<dbReference type="Proteomes" id="UP000253061">
    <property type="component" value="Unassembled WGS sequence"/>
</dbReference>
<dbReference type="GO" id="GO:0016301">
    <property type="term" value="F:kinase activity"/>
    <property type="evidence" value="ECO:0007669"/>
    <property type="project" value="UniProtKB-KW"/>
</dbReference>
<dbReference type="AlphaFoldDB" id="A0A367VGD9"/>
<dbReference type="Pfam" id="PF00072">
    <property type="entry name" value="Response_reg"/>
    <property type="match status" value="1"/>
</dbReference>
<accession>A0A367VGD9</accession>
<comment type="caution">
    <text evidence="3">The sequence shown here is derived from an EMBL/GenBank/DDBJ whole genome shotgun (WGS) entry which is preliminary data.</text>
</comment>
<dbReference type="PROSITE" id="PS50110">
    <property type="entry name" value="RESPONSE_REGULATORY"/>
    <property type="match status" value="1"/>
</dbReference>
<sequence>MNVASPRNSQNDIEIANGLRRCKGDNADGKQNAEKRFLLVDDSIELRFSVRRILRSAGAKHIDVADNGETALKMLAEAGRKQAPYDVVIMDYMMPGMSGIEMLYEIKRREIKNAEGTRKIMLTGFYNAELNTEAKSVGVSIVLSKPCDAASLSAAIS</sequence>
<evidence type="ECO:0000313" key="3">
    <source>
        <dbReference type="EMBL" id="RCK24267.1"/>
    </source>
</evidence>
<protein>
    <submittedName>
        <fullName evidence="3">Histidine kinase</fullName>
    </submittedName>
</protein>
<evidence type="ECO:0000313" key="4">
    <source>
        <dbReference type="Proteomes" id="UP000253061"/>
    </source>
</evidence>
<feature type="modified residue" description="4-aspartylphosphate" evidence="1">
    <location>
        <position position="91"/>
    </location>
</feature>
<name>A0A367VGD9_9PROT</name>
<keyword evidence="3" id="KW-0418">Kinase</keyword>
<reference evidence="3 4" key="1">
    <citation type="submission" date="2014-07" db="EMBL/GenBank/DDBJ databases">
        <title>Draft genome sequence of Thalassospira profundimaris R8-17.</title>
        <authorList>
            <person name="Lai Q."/>
            <person name="Shao Z."/>
        </authorList>
    </citation>
    <scope>NUCLEOTIDE SEQUENCE [LARGE SCALE GENOMIC DNA]</scope>
    <source>
        <strain evidence="3 4">R8-17</strain>
    </source>
</reference>
<feature type="domain" description="Response regulatory" evidence="2">
    <location>
        <begin position="36"/>
        <end position="157"/>
    </location>
</feature>
<dbReference type="SUPFAM" id="SSF52172">
    <property type="entry name" value="CheY-like"/>
    <property type="match status" value="1"/>
</dbReference>
<dbReference type="SMART" id="SM00448">
    <property type="entry name" value="REC"/>
    <property type="match status" value="1"/>
</dbReference>
<dbReference type="EMBL" id="JPWB01000002">
    <property type="protein sequence ID" value="RCK24267.1"/>
    <property type="molecule type" value="Genomic_DNA"/>
</dbReference>
<keyword evidence="3" id="KW-0808">Transferase</keyword>
<dbReference type="InterPro" id="IPR001789">
    <property type="entry name" value="Sig_transdc_resp-reg_receiver"/>
</dbReference>
<dbReference type="PANTHER" id="PTHR43228:SF1">
    <property type="entry name" value="TWO-COMPONENT RESPONSE REGULATOR ARR22"/>
    <property type="match status" value="1"/>
</dbReference>
<keyword evidence="1" id="KW-0597">Phosphoprotein</keyword>
<evidence type="ECO:0000256" key="1">
    <source>
        <dbReference type="PROSITE-ProRule" id="PRU00169"/>
    </source>
</evidence>
<organism evidence="3 4">
    <name type="scientific">Thalassospira profundimaris</name>
    <dbReference type="NCBI Taxonomy" id="502049"/>
    <lineage>
        <taxon>Bacteria</taxon>
        <taxon>Pseudomonadati</taxon>
        <taxon>Pseudomonadota</taxon>
        <taxon>Alphaproteobacteria</taxon>
        <taxon>Rhodospirillales</taxon>
        <taxon>Thalassospiraceae</taxon>
        <taxon>Thalassospira</taxon>
    </lineage>
</organism>
<proteinExistence type="predicted"/>
<evidence type="ECO:0000259" key="2">
    <source>
        <dbReference type="PROSITE" id="PS50110"/>
    </source>
</evidence>
<dbReference type="PANTHER" id="PTHR43228">
    <property type="entry name" value="TWO-COMPONENT RESPONSE REGULATOR"/>
    <property type="match status" value="1"/>
</dbReference>
<dbReference type="CDD" id="cd00156">
    <property type="entry name" value="REC"/>
    <property type="match status" value="1"/>
</dbReference>
<dbReference type="InterPro" id="IPR011006">
    <property type="entry name" value="CheY-like_superfamily"/>
</dbReference>
<dbReference type="InterPro" id="IPR052048">
    <property type="entry name" value="ST_Response_Regulator"/>
</dbReference>